<evidence type="ECO:0000259" key="2">
    <source>
        <dbReference type="Pfam" id="PF13568"/>
    </source>
</evidence>
<feature type="signal peptide" evidence="1">
    <location>
        <begin position="1"/>
        <end position="20"/>
    </location>
</feature>
<proteinExistence type="predicted"/>
<dbReference type="Pfam" id="PF13568">
    <property type="entry name" value="OMP_b-brl_2"/>
    <property type="match status" value="1"/>
</dbReference>
<accession>A0A9E2P0H8</accession>
<name>A0A9E2P0H8_9BACT</name>
<feature type="chain" id="PRO_5039348821" evidence="1">
    <location>
        <begin position="21"/>
        <end position="221"/>
    </location>
</feature>
<keyword evidence="1" id="KW-0732">Signal</keyword>
<gene>
    <name evidence="3" type="ORF">H9789_01490</name>
</gene>
<dbReference type="InterPro" id="IPR025665">
    <property type="entry name" value="Beta-barrel_OMP_2"/>
</dbReference>
<feature type="domain" description="Outer membrane protein beta-barrel" evidence="2">
    <location>
        <begin position="20"/>
        <end position="203"/>
    </location>
</feature>
<sequence length="221" mass="24129">MKKKFICIMIVFGTALSLYAQKTFSFLGKDLRYGIRGGMTVSSFTGNEHSVGKLGWLIGADFEIPIEKVSENFFIQPSLLIISKGDESTTGTVDIGGGDTGETTVTENAIYLEIPITAAYRLNLKKVSFVFNAGPYLAFGLGGKSKLETNATIFGSEIGGGYEANTFDNIKRFDCGLAAGVRIEFLKHWSYGVQYDFGFINLAEYGDTKNSAMLVSIGYRF</sequence>
<evidence type="ECO:0000313" key="3">
    <source>
        <dbReference type="EMBL" id="MBU3852502.1"/>
    </source>
</evidence>
<reference evidence="3" key="1">
    <citation type="journal article" date="2021" name="PeerJ">
        <title>Extensive microbial diversity within the chicken gut microbiome revealed by metagenomics and culture.</title>
        <authorList>
            <person name="Gilroy R."/>
            <person name="Ravi A."/>
            <person name="Getino M."/>
            <person name="Pursley I."/>
            <person name="Horton D.L."/>
            <person name="Alikhan N.F."/>
            <person name="Baker D."/>
            <person name="Gharbi K."/>
            <person name="Hall N."/>
            <person name="Watson M."/>
            <person name="Adriaenssens E.M."/>
            <person name="Foster-Nyarko E."/>
            <person name="Jarju S."/>
            <person name="Secka A."/>
            <person name="Antonio M."/>
            <person name="Oren A."/>
            <person name="Chaudhuri R.R."/>
            <person name="La Ragione R."/>
            <person name="Hildebrand F."/>
            <person name="Pallen M.J."/>
        </authorList>
    </citation>
    <scope>NUCLEOTIDE SEQUENCE</scope>
    <source>
        <strain evidence="3">G3-2149</strain>
    </source>
</reference>
<dbReference type="Proteomes" id="UP000823865">
    <property type="component" value="Unassembled WGS sequence"/>
</dbReference>
<evidence type="ECO:0000313" key="4">
    <source>
        <dbReference type="Proteomes" id="UP000823865"/>
    </source>
</evidence>
<reference evidence="3" key="2">
    <citation type="submission" date="2021-04" db="EMBL/GenBank/DDBJ databases">
        <authorList>
            <person name="Gilroy R."/>
        </authorList>
    </citation>
    <scope>NUCLEOTIDE SEQUENCE</scope>
    <source>
        <strain evidence="3">G3-2149</strain>
    </source>
</reference>
<evidence type="ECO:0000256" key="1">
    <source>
        <dbReference type="SAM" id="SignalP"/>
    </source>
</evidence>
<protein>
    <submittedName>
        <fullName evidence="3">PorT family protein</fullName>
    </submittedName>
</protein>
<dbReference type="AlphaFoldDB" id="A0A9E2P0H8"/>
<organism evidence="3 4">
    <name type="scientific">Candidatus Paraprevotella stercoravium</name>
    <dbReference type="NCBI Taxonomy" id="2838725"/>
    <lineage>
        <taxon>Bacteria</taxon>
        <taxon>Pseudomonadati</taxon>
        <taxon>Bacteroidota</taxon>
        <taxon>Bacteroidia</taxon>
        <taxon>Bacteroidales</taxon>
        <taxon>Prevotellaceae</taxon>
        <taxon>Paraprevotella</taxon>
    </lineage>
</organism>
<comment type="caution">
    <text evidence="3">The sequence shown here is derived from an EMBL/GenBank/DDBJ whole genome shotgun (WGS) entry which is preliminary data.</text>
</comment>
<dbReference type="EMBL" id="JAHLFU010000024">
    <property type="protein sequence ID" value="MBU3852502.1"/>
    <property type="molecule type" value="Genomic_DNA"/>
</dbReference>